<organism evidence="2 3">
    <name type="scientific">Fusobacterium mortiferum ATCC 9817</name>
    <dbReference type="NCBI Taxonomy" id="469616"/>
    <lineage>
        <taxon>Bacteria</taxon>
        <taxon>Fusobacteriati</taxon>
        <taxon>Fusobacteriota</taxon>
        <taxon>Fusobacteriia</taxon>
        <taxon>Fusobacteriales</taxon>
        <taxon>Fusobacteriaceae</taxon>
        <taxon>Fusobacterium</taxon>
    </lineage>
</organism>
<protein>
    <submittedName>
        <fullName evidence="2">Uncharacterized protein</fullName>
    </submittedName>
</protein>
<keyword evidence="1" id="KW-0472">Membrane</keyword>
<evidence type="ECO:0000313" key="3">
    <source>
        <dbReference type="Proteomes" id="UP000240258"/>
    </source>
</evidence>
<gene>
    <name evidence="2" type="ORF">C4N19_10005</name>
</gene>
<name>A0ABN5JE76_FUSMR</name>
<keyword evidence="3" id="KW-1185">Reference proteome</keyword>
<evidence type="ECO:0000256" key="1">
    <source>
        <dbReference type="SAM" id="Phobius"/>
    </source>
</evidence>
<feature type="transmembrane region" description="Helical" evidence="1">
    <location>
        <begin position="40"/>
        <end position="63"/>
    </location>
</feature>
<accession>A0ABN5JE76</accession>
<reference evidence="3" key="1">
    <citation type="journal article" date="2018" name="MSphere">
        <title>Fusobacterium Genomics Using MinION and Illumina Sequencing Enables Genome Completion and Correction.</title>
        <authorList>
            <person name="Todd S.M."/>
            <person name="Settlage R.E."/>
            <person name="Lahmers K.K."/>
            <person name="Slade D.J."/>
        </authorList>
    </citation>
    <scope>NUCLEOTIDE SEQUENCE [LARGE SCALE GENOMIC DNA]</scope>
    <source>
        <strain evidence="3">ATCC 9817</strain>
    </source>
</reference>
<dbReference type="EMBL" id="CP028102">
    <property type="protein sequence ID" value="AVQ20102.1"/>
    <property type="molecule type" value="Genomic_DNA"/>
</dbReference>
<keyword evidence="1" id="KW-0812">Transmembrane</keyword>
<dbReference type="Proteomes" id="UP000240258">
    <property type="component" value="Chromosome"/>
</dbReference>
<proteinExistence type="predicted"/>
<sequence length="81" mass="9293">MVASIIAFSSKIADIFNKKAKSGEKAQEIEVKKIDNFSKAMMWIVIIILLMCMLASLFPQLAITDWWFEKADMALKYIFTL</sequence>
<keyword evidence="1" id="KW-1133">Transmembrane helix</keyword>
<evidence type="ECO:0000313" key="2">
    <source>
        <dbReference type="EMBL" id="AVQ20102.1"/>
    </source>
</evidence>